<dbReference type="AlphaFoldDB" id="A0A499W768"/>
<gene>
    <name evidence="1" type="ORF">SAVMC3_86550</name>
</gene>
<evidence type="ECO:0000313" key="1">
    <source>
        <dbReference type="EMBL" id="BBJ56026.1"/>
    </source>
</evidence>
<organism evidence="1">
    <name type="scientific">Streptomyces avermitilis</name>
    <dbReference type="NCBI Taxonomy" id="33903"/>
    <lineage>
        <taxon>Bacteria</taxon>
        <taxon>Bacillati</taxon>
        <taxon>Actinomycetota</taxon>
        <taxon>Actinomycetes</taxon>
        <taxon>Kitasatosporales</taxon>
        <taxon>Streptomycetaceae</taxon>
        <taxon>Streptomyces</taxon>
    </lineage>
</organism>
<sequence>MVEPFLDLPSLGHRLGLVGQQQGAGQERLTEFGQQGLDDLVVGDADPDRLLLRMQQLAGNLLRGGRMNV</sequence>
<proteinExistence type="predicted"/>
<accession>A0A499W768</accession>
<name>A0A499W768_STRAX</name>
<reference evidence="1" key="1">
    <citation type="submission" date="2019-04" db="EMBL/GenBank/DDBJ databases">
        <title>Draft genome sequences of Streptomyces avermitilis MC3.</title>
        <authorList>
            <person name="Komaki H."/>
            <person name="Tamura T."/>
            <person name="Hosoyama A."/>
        </authorList>
    </citation>
    <scope>NUCLEOTIDE SEQUENCE</scope>
    <source>
        <strain evidence="1">MC3</strain>
    </source>
</reference>
<dbReference type="EMBL" id="AP019621">
    <property type="protein sequence ID" value="BBJ56026.1"/>
    <property type="molecule type" value="Genomic_DNA"/>
</dbReference>
<protein>
    <submittedName>
        <fullName evidence="1">Uncharacterized protein</fullName>
    </submittedName>
</protein>